<feature type="region of interest" description="Disordered" evidence="1">
    <location>
        <begin position="196"/>
        <end position="231"/>
    </location>
</feature>
<feature type="compositionally biased region" description="Acidic residues" evidence="1">
    <location>
        <begin position="206"/>
        <end position="217"/>
    </location>
</feature>
<reference evidence="2 3" key="1">
    <citation type="submission" date="2018-04" db="EMBL/GenBank/DDBJ databases">
        <title>Novel actinobacteria from marine sediment.</title>
        <authorList>
            <person name="Ng Z.Y."/>
            <person name="Tan G.Y.A."/>
        </authorList>
    </citation>
    <scope>NUCLEOTIDE SEQUENCE [LARGE SCALE GENOMIC DNA]</scope>
    <source>
        <strain evidence="2 3">TPS81</strain>
    </source>
</reference>
<feature type="region of interest" description="Disordered" evidence="1">
    <location>
        <begin position="18"/>
        <end position="42"/>
    </location>
</feature>
<dbReference type="EMBL" id="QEIN01000093">
    <property type="protein sequence ID" value="RCV58498.1"/>
    <property type="molecule type" value="Genomic_DNA"/>
</dbReference>
<organism evidence="2 3">
    <name type="scientific">Marinitenerispora sediminis</name>
    <dbReference type="NCBI Taxonomy" id="1931232"/>
    <lineage>
        <taxon>Bacteria</taxon>
        <taxon>Bacillati</taxon>
        <taxon>Actinomycetota</taxon>
        <taxon>Actinomycetes</taxon>
        <taxon>Streptosporangiales</taxon>
        <taxon>Nocardiopsidaceae</taxon>
        <taxon>Marinitenerispora</taxon>
    </lineage>
</organism>
<sequence length="231" mass="23572">MAAVGSCLALTAGCASSGADGEEADTAASAEPTPGAGGWEDGFPEDVEVIIELDQPAGAPQQEATDAFFQTYAALYQSAHGGGADRGFIDTWLQADSPSVEPLNQLLDDWAAAGAAPAGSIRLYDGLVGAYSAELVQIDFCVDQQYLKMKDLETGDVSELPNSPASSIATANAMYEVNDSGEWEAVAFGFSDVGDTPTNACVGEDAGAEEPESEGEPGDSGSEAAEDQVAS</sequence>
<comment type="caution">
    <text evidence="2">The sequence shown here is derived from an EMBL/GenBank/DDBJ whole genome shotgun (WGS) entry which is preliminary data.</text>
</comment>
<evidence type="ECO:0000256" key="1">
    <source>
        <dbReference type="SAM" id="MobiDB-lite"/>
    </source>
</evidence>
<gene>
    <name evidence="2" type="ORF">DEF24_13355</name>
</gene>
<keyword evidence="3" id="KW-1185">Reference proteome</keyword>
<evidence type="ECO:0000313" key="2">
    <source>
        <dbReference type="EMBL" id="RCV58498.1"/>
    </source>
</evidence>
<accession>A0A368T4V1</accession>
<dbReference type="AlphaFoldDB" id="A0A368T4V1"/>
<proteinExistence type="predicted"/>
<evidence type="ECO:0000313" key="3">
    <source>
        <dbReference type="Proteomes" id="UP000253318"/>
    </source>
</evidence>
<name>A0A368T4V1_9ACTN</name>
<dbReference type="Proteomes" id="UP000253318">
    <property type="component" value="Unassembled WGS sequence"/>
</dbReference>
<protein>
    <submittedName>
        <fullName evidence="2">Uncharacterized protein</fullName>
    </submittedName>
</protein>